<gene>
    <name evidence="2" type="ORF">CYMTET_15189</name>
</gene>
<dbReference type="Gene3D" id="2.60.200.20">
    <property type="match status" value="1"/>
</dbReference>
<reference evidence="2 3" key="1">
    <citation type="journal article" date="2015" name="Genome Biol. Evol.">
        <title>Comparative Genomics of a Bacterivorous Green Alga Reveals Evolutionary Causalities and Consequences of Phago-Mixotrophic Mode of Nutrition.</title>
        <authorList>
            <person name="Burns J.A."/>
            <person name="Paasch A."/>
            <person name="Narechania A."/>
            <person name="Kim E."/>
        </authorList>
    </citation>
    <scope>NUCLEOTIDE SEQUENCE [LARGE SCALE GENOMIC DNA]</scope>
    <source>
        <strain evidence="2 3">PLY_AMNH</strain>
    </source>
</reference>
<proteinExistence type="predicted"/>
<keyword evidence="3" id="KW-1185">Reference proteome</keyword>
<dbReference type="FunFam" id="2.60.200.20:FF:000019">
    <property type="entry name" value="Nuclear inhibitor of protein phosphatase"/>
    <property type="match status" value="1"/>
</dbReference>
<evidence type="ECO:0000313" key="3">
    <source>
        <dbReference type="Proteomes" id="UP001190700"/>
    </source>
</evidence>
<sequence length="225" mass="24719">MPGAHLDAIVVGSAYSPPSWATDPLPGFYFEVTKDMTVIEKVQLDKKKHVFGRHVTCDTVCQHPSLSRAHAAVGHHINGKVYLIDLGSAHGTYLSNSAVPLQKLTKFVPVELTEGSTVRLGQSTRTYVFRRVPDSPLPPKPTDENDLEGLATYNAQVNKKRCRDYRGASSPKRAERVRQRKVCFGDQNQSGKLEETIGYSDGTGFAVGVGPVGVEKMRQQGREVK</sequence>
<dbReference type="SUPFAM" id="SSF49879">
    <property type="entry name" value="SMAD/FHA domain"/>
    <property type="match status" value="1"/>
</dbReference>
<accession>A0AAE0GEJ2</accession>
<dbReference type="AlphaFoldDB" id="A0AAE0GEJ2"/>
<dbReference type="Pfam" id="PF00498">
    <property type="entry name" value="FHA"/>
    <property type="match status" value="1"/>
</dbReference>
<name>A0AAE0GEJ2_9CHLO</name>
<dbReference type="EMBL" id="LGRX02006397">
    <property type="protein sequence ID" value="KAK3276764.1"/>
    <property type="molecule type" value="Genomic_DNA"/>
</dbReference>
<comment type="caution">
    <text evidence="2">The sequence shown here is derived from an EMBL/GenBank/DDBJ whole genome shotgun (WGS) entry which is preliminary data.</text>
</comment>
<dbReference type="PROSITE" id="PS50006">
    <property type="entry name" value="FHA_DOMAIN"/>
    <property type="match status" value="1"/>
</dbReference>
<feature type="non-terminal residue" evidence="2">
    <location>
        <position position="225"/>
    </location>
</feature>
<dbReference type="PANTHER" id="PTHR23308">
    <property type="entry name" value="NUCLEAR INHIBITOR OF PROTEIN PHOSPHATASE-1"/>
    <property type="match status" value="1"/>
</dbReference>
<dbReference type="SMART" id="SM00240">
    <property type="entry name" value="FHA"/>
    <property type="match status" value="1"/>
</dbReference>
<feature type="domain" description="FHA" evidence="1">
    <location>
        <begin position="49"/>
        <end position="99"/>
    </location>
</feature>
<dbReference type="InterPro" id="IPR000253">
    <property type="entry name" value="FHA_dom"/>
</dbReference>
<dbReference type="InterPro" id="IPR008984">
    <property type="entry name" value="SMAD_FHA_dom_sf"/>
</dbReference>
<evidence type="ECO:0000313" key="2">
    <source>
        <dbReference type="EMBL" id="KAK3276764.1"/>
    </source>
</evidence>
<dbReference type="Proteomes" id="UP001190700">
    <property type="component" value="Unassembled WGS sequence"/>
</dbReference>
<organism evidence="2 3">
    <name type="scientific">Cymbomonas tetramitiformis</name>
    <dbReference type="NCBI Taxonomy" id="36881"/>
    <lineage>
        <taxon>Eukaryota</taxon>
        <taxon>Viridiplantae</taxon>
        <taxon>Chlorophyta</taxon>
        <taxon>Pyramimonadophyceae</taxon>
        <taxon>Pyramimonadales</taxon>
        <taxon>Pyramimonadaceae</taxon>
        <taxon>Cymbomonas</taxon>
    </lineage>
</organism>
<protein>
    <recommendedName>
        <fullName evidence="1">FHA domain-containing protein</fullName>
    </recommendedName>
</protein>
<evidence type="ECO:0000259" key="1">
    <source>
        <dbReference type="PROSITE" id="PS50006"/>
    </source>
</evidence>
<dbReference type="InterPro" id="IPR050923">
    <property type="entry name" value="Cell_Proc_Reg/RNA_Proc"/>
</dbReference>